<dbReference type="AlphaFoldDB" id="A0AAW8CPQ0"/>
<evidence type="ECO:0000313" key="2">
    <source>
        <dbReference type="EMBL" id="MDP9890927.1"/>
    </source>
</evidence>
<proteinExistence type="predicted"/>
<sequence>MQQQVISAHDIFPHIRVVMGMVIGLGLTRLLLGVARIVQHPSQYRLYVVHLGWVASVLLAIVHFWWWEFGLFQIQAWTFGTYAFIVSYAVTLFLLCALLFPDSLRDYESYEDYFYARRAWFFGFLAATFLLDVVDTFIKGDAHFQKFAFEYLIRTPILVALCIAGSVTPNRLFHKIFVVGLLAYQMSWILRLFYRIDGA</sequence>
<comment type="caution">
    <text evidence="2">The sequence shown here is derived from an EMBL/GenBank/DDBJ whole genome shotgun (WGS) entry which is preliminary data.</text>
</comment>
<name>A0AAW8CPQ0_9BURK</name>
<keyword evidence="1" id="KW-0812">Transmembrane</keyword>
<feature type="transmembrane region" description="Helical" evidence="1">
    <location>
        <begin position="44"/>
        <end position="67"/>
    </location>
</feature>
<accession>A0AAW8CPQ0</accession>
<feature type="transmembrane region" description="Helical" evidence="1">
    <location>
        <begin position="17"/>
        <end position="38"/>
    </location>
</feature>
<dbReference type="Proteomes" id="UP001242045">
    <property type="component" value="Unassembled WGS sequence"/>
</dbReference>
<dbReference type="EMBL" id="JAUSRD010000001">
    <property type="protein sequence ID" value="MDP9890927.1"/>
    <property type="molecule type" value="Genomic_DNA"/>
</dbReference>
<dbReference type="RefSeq" id="WP_307683420.1">
    <property type="nucleotide sequence ID" value="NZ_JAUSRD010000001.1"/>
</dbReference>
<keyword evidence="1" id="KW-0472">Membrane</keyword>
<evidence type="ECO:0000256" key="1">
    <source>
        <dbReference type="SAM" id="Phobius"/>
    </source>
</evidence>
<gene>
    <name evidence="2" type="ORF">J2W31_000023</name>
</gene>
<reference evidence="2" key="1">
    <citation type="submission" date="2023-07" db="EMBL/GenBank/DDBJ databases">
        <title>Sorghum-associated microbial communities from plants grown in Nebraska, USA.</title>
        <authorList>
            <person name="Schachtman D."/>
        </authorList>
    </citation>
    <scope>NUCLEOTIDE SEQUENCE</scope>
    <source>
        <strain evidence="2">DS3754</strain>
    </source>
</reference>
<feature type="transmembrane region" description="Helical" evidence="1">
    <location>
        <begin position="173"/>
        <end position="194"/>
    </location>
</feature>
<keyword evidence="1" id="KW-1133">Transmembrane helix</keyword>
<feature type="transmembrane region" description="Helical" evidence="1">
    <location>
        <begin position="120"/>
        <end position="138"/>
    </location>
</feature>
<protein>
    <submittedName>
        <fullName evidence="2">Uncharacterized protein</fullName>
    </submittedName>
</protein>
<evidence type="ECO:0000313" key="3">
    <source>
        <dbReference type="Proteomes" id="UP001242045"/>
    </source>
</evidence>
<feature type="transmembrane region" description="Helical" evidence="1">
    <location>
        <begin position="147"/>
        <end position="167"/>
    </location>
</feature>
<feature type="transmembrane region" description="Helical" evidence="1">
    <location>
        <begin position="79"/>
        <end position="100"/>
    </location>
</feature>
<organism evidence="2 3">
    <name type="scientific">Variovorax boronicumulans</name>
    <dbReference type="NCBI Taxonomy" id="436515"/>
    <lineage>
        <taxon>Bacteria</taxon>
        <taxon>Pseudomonadati</taxon>
        <taxon>Pseudomonadota</taxon>
        <taxon>Betaproteobacteria</taxon>
        <taxon>Burkholderiales</taxon>
        <taxon>Comamonadaceae</taxon>
        <taxon>Variovorax</taxon>
    </lineage>
</organism>